<keyword evidence="5" id="KW-0732">Signal</keyword>
<dbReference type="STRING" id="10020.ENSDORP00000000138"/>
<feature type="chain" id="PRO_5010302651" evidence="5">
    <location>
        <begin position="29"/>
        <end position="362"/>
    </location>
</feature>
<dbReference type="KEGG" id="dord:105987461"/>
<dbReference type="GeneID" id="105987461"/>
<evidence type="ECO:0000256" key="3">
    <source>
        <dbReference type="ARBA" id="ARBA00023295"/>
    </source>
</evidence>
<evidence type="ECO:0000256" key="4">
    <source>
        <dbReference type="SAM" id="MobiDB-lite"/>
    </source>
</evidence>
<evidence type="ECO:0000313" key="9">
    <source>
        <dbReference type="RefSeq" id="XP_012874211.1"/>
    </source>
</evidence>
<dbReference type="Gene3D" id="3.20.20.80">
    <property type="entry name" value="Glycosidases"/>
    <property type="match status" value="1"/>
</dbReference>
<evidence type="ECO:0000259" key="7">
    <source>
        <dbReference type="Pfam" id="PF21467"/>
    </source>
</evidence>
<dbReference type="RefSeq" id="XP_012874211.1">
    <property type="nucleotide sequence ID" value="XM_013018757.1"/>
</dbReference>
<proteinExistence type="inferred from homology"/>
<dbReference type="InterPro" id="IPR031330">
    <property type="entry name" value="Gly_Hdrlase_35_cat"/>
</dbReference>
<dbReference type="AlphaFoldDB" id="A0A1S3FCK0"/>
<evidence type="ECO:0000256" key="2">
    <source>
        <dbReference type="ARBA" id="ARBA00022801"/>
    </source>
</evidence>
<dbReference type="OrthoDB" id="1657402at2759"/>
<keyword evidence="8" id="KW-1185">Reference proteome</keyword>
<dbReference type="SUPFAM" id="SSF51445">
    <property type="entry name" value="(Trans)glycosidases"/>
    <property type="match status" value="1"/>
</dbReference>
<dbReference type="Pfam" id="PF21467">
    <property type="entry name" value="BetaGal_gal-bd"/>
    <property type="match status" value="1"/>
</dbReference>
<dbReference type="PRINTS" id="PR00742">
    <property type="entry name" value="GLHYDRLASE35"/>
</dbReference>
<feature type="region of interest" description="Disordered" evidence="4">
    <location>
        <begin position="340"/>
        <end position="362"/>
    </location>
</feature>
<dbReference type="GO" id="GO:0005975">
    <property type="term" value="P:carbohydrate metabolic process"/>
    <property type="evidence" value="ECO:0007669"/>
    <property type="project" value="InterPro"/>
</dbReference>
<dbReference type="Proteomes" id="UP000081671">
    <property type="component" value="Unplaced"/>
</dbReference>
<keyword evidence="3" id="KW-0326">Glycosidase</keyword>
<dbReference type="CTD" id="79411"/>
<feature type="signal peptide" evidence="5">
    <location>
        <begin position="1"/>
        <end position="28"/>
    </location>
</feature>
<keyword evidence="2" id="KW-0378">Hydrolase</keyword>
<feature type="domain" description="Glycoside hydrolase 35 catalytic" evidence="6">
    <location>
        <begin position="39"/>
        <end position="179"/>
    </location>
</feature>
<evidence type="ECO:0000259" key="6">
    <source>
        <dbReference type="Pfam" id="PF01301"/>
    </source>
</evidence>
<feature type="domain" description="Beta-galactosidase galactose-binding" evidence="7">
    <location>
        <begin position="249"/>
        <end position="306"/>
    </location>
</feature>
<accession>A0A1S3FCK0</accession>
<dbReference type="GO" id="GO:0004553">
    <property type="term" value="F:hydrolase activity, hydrolyzing O-glycosyl compounds"/>
    <property type="evidence" value="ECO:0007669"/>
    <property type="project" value="InterPro"/>
</dbReference>
<dbReference type="Pfam" id="PF01301">
    <property type="entry name" value="Glyco_hydro_35"/>
    <property type="match status" value="1"/>
</dbReference>
<dbReference type="InterPro" id="IPR048913">
    <property type="entry name" value="BetaGal_gal-bd"/>
</dbReference>
<dbReference type="InterPro" id="IPR017853">
    <property type="entry name" value="GH"/>
</dbReference>
<organism evidence="8 9">
    <name type="scientific">Dipodomys ordii</name>
    <name type="common">Ord's kangaroo rat</name>
    <dbReference type="NCBI Taxonomy" id="10020"/>
    <lineage>
        <taxon>Eukaryota</taxon>
        <taxon>Metazoa</taxon>
        <taxon>Chordata</taxon>
        <taxon>Craniata</taxon>
        <taxon>Vertebrata</taxon>
        <taxon>Euteleostomi</taxon>
        <taxon>Mammalia</taxon>
        <taxon>Eutheria</taxon>
        <taxon>Euarchontoglires</taxon>
        <taxon>Glires</taxon>
        <taxon>Rodentia</taxon>
        <taxon>Castorimorpha</taxon>
        <taxon>Heteromyidae</taxon>
        <taxon>Dipodomyinae</taxon>
        <taxon>Dipodomys</taxon>
    </lineage>
</organism>
<comment type="similarity">
    <text evidence="1">Belongs to the glycosyl hydrolase 35 family.</text>
</comment>
<sequence length="362" mass="41374">MARKKRPCLLPSLLLLLLTLLLLPQVDSRSFVVDRKHNQFLLDGFPFRYVSGSIHYYRIPRVLWADRLFKMRLCGLNAIQFYVPWNYHEPEPGVFNFNGSRDLIAFLNEAAKANLLVILRPGPYICAEWEMGGLPSWLLRKPKIHLRTSDPGSISYSQVFQGVLERNTKRELALTAKAGAKLDILLENMGRLSFGSNHSDFKGLLEPPILGQTILTDWMIYPLKIDKLVKWWFPLNLLKRPQPDIPSGPTFYSTTFPILGSSGDTFLYLPGWTKGQVWINGFNLGRYWTKRGPQQTLYVPRLLLLPKGAINKITLLELENVPSKPQVQFLDNPILNGTSDRPHFDSFSDPQSTYEPIQLSGH</sequence>
<protein>
    <submittedName>
        <fullName evidence="9">Beta-galactosidase-1-like protein</fullName>
    </submittedName>
</protein>
<gene>
    <name evidence="9" type="primary">Glb1l</name>
</gene>
<dbReference type="PANTHER" id="PTHR23421">
    <property type="entry name" value="BETA-GALACTOSIDASE RELATED"/>
    <property type="match status" value="1"/>
</dbReference>
<reference evidence="9" key="1">
    <citation type="submission" date="2025-08" db="UniProtKB">
        <authorList>
            <consortium name="RefSeq"/>
        </authorList>
    </citation>
    <scope>IDENTIFICATION</scope>
    <source>
        <tissue evidence="9">Kidney</tissue>
    </source>
</reference>
<name>A0A1S3FCK0_DIPOR</name>
<dbReference type="SUPFAM" id="SSF49785">
    <property type="entry name" value="Galactose-binding domain-like"/>
    <property type="match status" value="1"/>
</dbReference>
<dbReference type="Gene3D" id="2.60.120.260">
    <property type="entry name" value="Galactose-binding domain-like"/>
    <property type="match status" value="1"/>
</dbReference>
<dbReference type="InterPro" id="IPR001944">
    <property type="entry name" value="Glycoside_Hdrlase_35"/>
</dbReference>
<dbReference type="InterPro" id="IPR008979">
    <property type="entry name" value="Galactose-bd-like_sf"/>
</dbReference>
<evidence type="ECO:0000256" key="1">
    <source>
        <dbReference type="ARBA" id="ARBA00009809"/>
    </source>
</evidence>
<feature type="compositionally biased region" description="Polar residues" evidence="4">
    <location>
        <begin position="348"/>
        <end position="362"/>
    </location>
</feature>
<evidence type="ECO:0000313" key="8">
    <source>
        <dbReference type="Proteomes" id="UP000081671"/>
    </source>
</evidence>
<dbReference type="InParanoid" id="A0A1S3FCK0"/>
<evidence type="ECO:0000256" key="5">
    <source>
        <dbReference type="SAM" id="SignalP"/>
    </source>
</evidence>